<proteinExistence type="predicted"/>
<evidence type="ECO:0000313" key="10">
    <source>
        <dbReference type="EMBL" id="MEA5391639.1"/>
    </source>
</evidence>
<evidence type="ECO:0000313" key="11">
    <source>
        <dbReference type="Proteomes" id="UP001304461"/>
    </source>
</evidence>
<keyword evidence="3" id="KW-0547">Nucleotide-binding</keyword>
<dbReference type="Proteomes" id="UP001304461">
    <property type="component" value="Unassembled WGS sequence"/>
</dbReference>
<dbReference type="GO" id="GO:0005524">
    <property type="term" value="F:ATP binding"/>
    <property type="evidence" value="ECO:0007669"/>
    <property type="project" value="UniProtKB-KW"/>
</dbReference>
<evidence type="ECO:0000256" key="7">
    <source>
        <dbReference type="SAM" id="Phobius"/>
    </source>
</evidence>
<dbReference type="PANTHER" id="PTHR24221">
    <property type="entry name" value="ATP-BINDING CASSETTE SUB-FAMILY B"/>
    <property type="match status" value="1"/>
</dbReference>
<dbReference type="CDD" id="cd07346">
    <property type="entry name" value="ABC_6TM_exporters"/>
    <property type="match status" value="1"/>
</dbReference>
<dbReference type="Gene3D" id="3.40.50.300">
    <property type="entry name" value="P-loop containing nucleotide triphosphate hydrolases"/>
    <property type="match status" value="1"/>
</dbReference>
<dbReference type="SUPFAM" id="SSF90123">
    <property type="entry name" value="ABC transporter transmembrane region"/>
    <property type="match status" value="1"/>
</dbReference>
<dbReference type="InterPro" id="IPR003439">
    <property type="entry name" value="ABC_transporter-like_ATP-bd"/>
</dbReference>
<protein>
    <submittedName>
        <fullName evidence="10">ABC transporter ATP-binding protein</fullName>
    </submittedName>
</protein>
<gene>
    <name evidence="10" type="ORF">VB738_10260</name>
</gene>
<feature type="transmembrane region" description="Helical" evidence="7">
    <location>
        <begin position="108"/>
        <end position="129"/>
    </location>
</feature>
<evidence type="ECO:0000256" key="6">
    <source>
        <dbReference type="ARBA" id="ARBA00023136"/>
    </source>
</evidence>
<dbReference type="RefSeq" id="WP_323305655.1">
    <property type="nucleotide sequence ID" value="NZ_JAYGHX010000005.1"/>
</dbReference>
<comment type="caution">
    <text evidence="10">The sequence shown here is derived from an EMBL/GenBank/DDBJ whole genome shotgun (WGS) entry which is preliminary data.</text>
</comment>
<evidence type="ECO:0000256" key="5">
    <source>
        <dbReference type="ARBA" id="ARBA00022989"/>
    </source>
</evidence>
<evidence type="ECO:0000256" key="2">
    <source>
        <dbReference type="ARBA" id="ARBA00022692"/>
    </source>
</evidence>
<keyword evidence="4 10" id="KW-0067">ATP-binding</keyword>
<name>A0ABU5RV45_9CYAN</name>
<reference evidence="10 11" key="1">
    <citation type="submission" date="2023-12" db="EMBL/GenBank/DDBJ databases">
        <title>Baltic Sea Cyanobacteria.</title>
        <authorList>
            <person name="Delbaje E."/>
            <person name="Fewer D.P."/>
            <person name="Shishido T.K."/>
        </authorList>
    </citation>
    <scope>NUCLEOTIDE SEQUENCE [LARGE SCALE GENOMIC DNA]</scope>
    <source>
        <strain evidence="10 11">UHCC 0139</strain>
    </source>
</reference>
<feature type="transmembrane region" description="Helical" evidence="7">
    <location>
        <begin position="298"/>
        <end position="318"/>
    </location>
</feature>
<dbReference type="InterPro" id="IPR027417">
    <property type="entry name" value="P-loop_NTPase"/>
</dbReference>
<feature type="transmembrane region" description="Helical" evidence="7">
    <location>
        <begin position="197"/>
        <end position="225"/>
    </location>
</feature>
<evidence type="ECO:0000259" key="9">
    <source>
        <dbReference type="PROSITE" id="PS50929"/>
    </source>
</evidence>
<dbReference type="EMBL" id="JAYGHX010000005">
    <property type="protein sequence ID" value="MEA5391639.1"/>
    <property type="molecule type" value="Genomic_DNA"/>
</dbReference>
<keyword evidence="2 7" id="KW-0812">Transmembrane</keyword>
<dbReference type="Pfam" id="PF00005">
    <property type="entry name" value="ABC_tran"/>
    <property type="match status" value="1"/>
</dbReference>
<evidence type="ECO:0000256" key="4">
    <source>
        <dbReference type="ARBA" id="ARBA00022840"/>
    </source>
</evidence>
<organism evidence="10 11">
    <name type="scientific">Cyanobium gracile UHCC 0139</name>
    <dbReference type="NCBI Taxonomy" id="3110308"/>
    <lineage>
        <taxon>Bacteria</taxon>
        <taxon>Bacillati</taxon>
        <taxon>Cyanobacteriota</taxon>
        <taxon>Cyanophyceae</taxon>
        <taxon>Synechococcales</taxon>
        <taxon>Prochlorococcaceae</taxon>
        <taxon>Cyanobium</taxon>
    </lineage>
</organism>
<accession>A0ABU5RV45</accession>
<evidence type="ECO:0000256" key="3">
    <source>
        <dbReference type="ARBA" id="ARBA00022741"/>
    </source>
</evidence>
<dbReference type="InterPro" id="IPR003593">
    <property type="entry name" value="AAA+_ATPase"/>
</dbReference>
<dbReference type="InterPro" id="IPR036640">
    <property type="entry name" value="ABC1_TM_sf"/>
</dbReference>
<keyword evidence="11" id="KW-1185">Reference proteome</keyword>
<sequence length="639" mass="69566">MPLLHRIARRLPTPLLAPLTDQRPAARLIRHSAKKYWKLLAVNFSTSLAASLSEGATLGIIFLSVSLISAPENSDWSKISVLGSFNQLPWLQDWLNSALSTRAGRDGIFVLLLATAVALQGLMAATSYINSISTAVMGARMGTEITGKLNDRVLSLTFGCASRYRVGDLLNYVGSGGSTVQKEISLANGLLMNSLQLIIYLAILVAISPWLLLVAFAMAAVMQTVQKVLLPRIRRNSREQQKVGVELSSHQNEQIQGLRLLHSTGQLESSRKKLKALLGESKRLSIRQSKLSNIVQPISNMLPIISIAIIAALSLLVFKDRSSGVLPSLVTFIIALQRLNQRVGTLTGLATGYAANSANVERLNQILRDDDKDFIRTGGVPFTALREAIELDDVSLRYSPNLPQALSSIQLTIGRGQTVALVGSSGAGKSSIADLLVGLYEPTGGRILVDGVDIRTINLASWQQRLGVVSQDTFLFNASIANNIGFGVENASMDDIMEAAAKAQASRFIADLPEGYDTKIGERGYRLSGGQRQRISLARAILRRPELLILDEATSALDSQSERLVQQAIEQFERQHTVLVIAHRLSTIVNADVICVLSEGRIVERGRHHELLAQEGMYAKLWSDQSKHPHQKPMTAASL</sequence>
<keyword evidence="6 7" id="KW-0472">Membrane</keyword>
<dbReference type="InterPro" id="IPR011527">
    <property type="entry name" value="ABC1_TM_dom"/>
</dbReference>
<dbReference type="PROSITE" id="PS50893">
    <property type="entry name" value="ABC_TRANSPORTER_2"/>
    <property type="match status" value="1"/>
</dbReference>
<dbReference type="PROSITE" id="PS00211">
    <property type="entry name" value="ABC_TRANSPORTER_1"/>
    <property type="match status" value="1"/>
</dbReference>
<evidence type="ECO:0000256" key="1">
    <source>
        <dbReference type="ARBA" id="ARBA00004651"/>
    </source>
</evidence>
<dbReference type="SMART" id="SM00382">
    <property type="entry name" value="AAA"/>
    <property type="match status" value="1"/>
</dbReference>
<dbReference type="InterPro" id="IPR017871">
    <property type="entry name" value="ABC_transporter-like_CS"/>
</dbReference>
<feature type="domain" description="ABC transmembrane type-1" evidence="9">
    <location>
        <begin position="90"/>
        <end position="355"/>
    </location>
</feature>
<feature type="domain" description="ABC transporter" evidence="8">
    <location>
        <begin position="389"/>
        <end position="624"/>
    </location>
</feature>
<dbReference type="SUPFAM" id="SSF52540">
    <property type="entry name" value="P-loop containing nucleoside triphosphate hydrolases"/>
    <property type="match status" value="1"/>
</dbReference>
<dbReference type="PROSITE" id="PS50929">
    <property type="entry name" value="ABC_TM1F"/>
    <property type="match status" value="1"/>
</dbReference>
<keyword evidence="5 7" id="KW-1133">Transmembrane helix</keyword>
<dbReference type="InterPro" id="IPR039421">
    <property type="entry name" value="Type_1_exporter"/>
</dbReference>
<dbReference type="Pfam" id="PF00664">
    <property type="entry name" value="ABC_membrane"/>
    <property type="match status" value="1"/>
</dbReference>
<dbReference type="PANTHER" id="PTHR24221:SF654">
    <property type="entry name" value="ATP-BINDING CASSETTE SUB-FAMILY B MEMBER 6"/>
    <property type="match status" value="1"/>
</dbReference>
<comment type="subcellular location">
    <subcellularLocation>
        <location evidence="1">Cell membrane</location>
        <topology evidence="1">Multi-pass membrane protein</topology>
    </subcellularLocation>
</comment>
<dbReference type="Gene3D" id="1.20.1560.10">
    <property type="entry name" value="ABC transporter type 1, transmembrane domain"/>
    <property type="match status" value="1"/>
</dbReference>
<evidence type="ECO:0000259" key="8">
    <source>
        <dbReference type="PROSITE" id="PS50893"/>
    </source>
</evidence>